<reference evidence="2" key="1">
    <citation type="submission" date="2019-04" db="EMBL/GenBank/DDBJ databases">
        <authorList>
            <person name="Brambilla D."/>
        </authorList>
    </citation>
    <scope>NUCLEOTIDE SEQUENCE</scope>
    <source>
        <strain evidence="2">BAL1</strain>
    </source>
</reference>
<organism evidence="2">
    <name type="scientific">Rheinheimera sp. BAL341</name>
    <dbReference type="NCBI Taxonomy" id="1708203"/>
    <lineage>
        <taxon>Bacteria</taxon>
        <taxon>Pseudomonadati</taxon>
        <taxon>Pseudomonadota</taxon>
        <taxon>Gammaproteobacteria</taxon>
        <taxon>Chromatiales</taxon>
        <taxon>Chromatiaceae</taxon>
        <taxon>Rheinheimera</taxon>
    </lineage>
</organism>
<dbReference type="InterPro" id="IPR014721">
    <property type="entry name" value="Ribsml_uS5_D2-typ_fold_subgr"/>
</dbReference>
<evidence type="ECO:0000313" key="2">
    <source>
        <dbReference type="EMBL" id="VHO00199.1"/>
    </source>
</evidence>
<dbReference type="EMBL" id="CAAJGR010000013">
    <property type="protein sequence ID" value="VHO00199.1"/>
    <property type="molecule type" value="Genomic_DNA"/>
</dbReference>
<dbReference type="AlphaFoldDB" id="A0A486XGW0"/>
<dbReference type="InterPro" id="IPR027417">
    <property type="entry name" value="P-loop_NTPase"/>
</dbReference>
<dbReference type="InterPro" id="IPR020568">
    <property type="entry name" value="Ribosomal_Su5_D2-typ_SF"/>
</dbReference>
<dbReference type="Gene3D" id="3.40.50.300">
    <property type="entry name" value="P-loop containing nucleotide triphosphate hydrolases"/>
    <property type="match status" value="1"/>
</dbReference>
<dbReference type="GO" id="GO:0005524">
    <property type="term" value="F:ATP binding"/>
    <property type="evidence" value="ECO:0007669"/>
    <property type="project" value="InterPro"/>
</dbReference>
<protein>
    <submittedName>
        <fullName evidence="2">MG(2+) CHELATASE FAMILY PROTEIN / ComM-related protein</fullName>
    </submittedName>
</protein>
<dbReference type="Pfam" id="PF13541">
    <property type="entry name" value="ChlI"/>
    <property type="match status" value="1"/>
</dbReference>
<dbReference type="InterPro" id="IPR000523">
    <property type="entry name" value="Mg_chelatse_chII-like_cat_dom"/>
</dbReference>
<dbReference type="SUPFAM" id="SSF52540">
    <property type="entry name" value="P-loop containing nucleoside triphosphate hydrolases"/>
    <property type="match status" value="1"/>
</dbReference>
<dbReference type="SUPFAM" id="SSF54211">
    <property type="entry name" value="Ribosomal protein S5 domain 2-like"/>
    <property type="match status" value="1"/>
</dbReference>
<proteinExistence type="predicted"/>
<dbReference type="Pfam" id="PF01078">
    <property type="entry name" value="Mg_chelatase"/>
    <property type="match status" value="1"/>
</dbReference>
<dbReference type="PANTHER" id="PTHR32039">
    <property type="entry name" value="MAGNESIUM-CHELATASE SUBUNIT CHLI"/>
    <property type="match status" value="1"/>
</dbReference>
<dbReference type="InterPro" id="IPR045006">
    <property type="entry name" value="CHLI-like"/>
</dbReference>
<name>A0A486XGW0_9GAMM</name>
<accession>A0A486XGW0</accession>
<sequence length="286" mass="30468">MSLAVVYSRARRGLDAPLVTVEVHISNGLPAFQLVGLPETSVKESRDRVRSAMVNSGFAFPDRKITVNLAPADLPKEGGRFDLPIALGIIVASGQLAEKSLQGYEFCGELALSGEIRSIVGEIPVAIACRDAGREAVLPMLNAQQAQQVPKVAVHGAEHLLQVHSFLLAQQPLPAIPALPERETQHLPDLADVKGQAHAKRVLEICAAGEHNLLMLGPAGTGKSMLAQRLPGIMPPLTEPEALATAAIYSIAGLKRNLTDWQKRPFRSPHHTSSAVALVGGGCHFQ</sequence>
<dbReference type="PANTHER" id="PTHR32039:SF7">
    <property type="entry name" value="COMPETENCE PROTEIN COMM"/>
    <property type="match status" value="1"/>
</dbReference>
<feature type="domain" description="Magnesium chelatase ChlI-like catalytic" evidence="1">
    <location>
        <begin position="189"/>
        <end position="283"/>
    </location>
</feature>
<evidence type="ECO:0000259" key="1">
    <source>
        <dbReference type="Pfam" id="PF01078"/>
    </source>
</evidence>
<gene>
    <name evidence="2" type="ORF">BAL341_103</name>
</gene>
<dbReference type="Gene3D" id="3.30.230.10">
    <property type="match status" value="1"/>
</dbReference>